<keyword evidence="3" id="KW-1185">Reference proteome</keyword>
<name>A0A7X2NF56_9FIRM</name>
<gene>
    <name evidence="2" type="ORF">FYJ52_03465</name>
</gene>
<sequence length="105" mass="12147">MKYKILKTDTADAQISRIVLHVAQHFGRRTALAKLDEIESSILKLGDHPDLGVRPRYPTLRRQGYRVLVLKKDLVFYKIDEPAQTVIIYAVVDQRQDYVDIIRGL</sequence>
<accession>A0A7X2NF56</accession>
<evidence type="ECO:0000256" key="1">
    <source>
        <dbReference type="ARBA" id="ARBA00022649"/>
    </source>
</evidence>
<reference evidence="2 3" key="1">
    <citation type="submission" date="2019-08" db="EMBL/GenBank/DDBJ databases">
        <title>In-depth cultivation of the pig gut microbiome towards novel bacterial diversity and tailored functional studies.</title>
        <authorList>
            <person name="Wylensek D."/>
            <person name="Hitch T.C.A."/>
            <person name="Clavel T."/>
        </authorList>
    </citation>
    <scope>NUCLEOTIDE SEQUENCE [LARGE SCALE GENOMIC DNA]</scope>
    <source>
        <strain evidence="2 3">RF-744-FAT-4</strain>
    </source>
</reference>
<dbReference type="Proteomes" id="UP000461754">
    <property type="component" value="Unassembled WGS sequence"/>
</dbReference>
<evidence type="ECO:0000313" key="3">
    <source>
        <dbReference type="Proteomes" id="UP000461754"/>
    </source>
</evidence>
<evidence type="ECO:0000313" key="2">
    <source>
        <dbReference type="EMBL" id="MSS19472.1"/>
    </source>
</evidence>
<protein>
    <submittedName>
        <fullName evidence="2">Type II toxin-antitoxin system RelE/ParE family toxin</fullName>
    </submittedName>
</protein>
<dbReference type="Pfam" id="PF05016">
    <property type="entry name" value="ParE_toxin"/>
    <property type="match status" value="1"/>
</dbReference>
<dbReference type="AlphaFoldDB" id="A0A7X2NF56"/>
<comment type="caution">
    <text evidence="2">The sequence shown here is derived from an EMBL/GenBank/DDBJ whole genome shotgun (WGS) entry which is preliminary data.</text>
</comment>
<keyword evidence="1" id="KW-1277">Toxin-antitoxin system</keyword>
<dbReference type="EMBL" id="VUMO01000003">
    <property type="protein sequence ID" value="MSS19472.1"/>
    <property type="molecule type" value="Genomic_DNA"/>
</dbReference>
<dbReference type="InterPro" id="IPR007712">
    <property type="entry name" value="RelE/ParE_toxin"/>
</dbReference>
<dbReference type="RefSeq" id="WP_154575877.1">
    <property type="nucleotide sequence ID" value="NZ_VUMO01000003.1"/>
</dbReference>
<organism evidence="2 3">
    <name type="scientific">Pseudoramibacter porci</name>
    <dbReference type="NCBI Taxonomy" id="2606631"/>
    <lineage>
        <taxon>Bacteria</taxon>
        <taxon>Bacillati</taxon>
        <taxon>Bacillota</taxon>
        <taxon>Clostridia</taxon>
        <taxon>Eubacteriales</taxon>
        <taxon>Eubacteriaceae</taxon>
        <taxon>Pseudoramibacter</taxon>
    </lineage>
</organism>
<proteinExistence type="predicted"/>
<dbReference type="InterPro" id="IPR035093">
    <property type="entry name" value="RelE/ParE_toxin_dom_sf"/>
</dbReference>
<dbReference type="Gene3D" id="3.30.2310.20">
    <property type="entry name" value="RelE-like"/>
    <property type="match status" value="1"/>
</dbReference>